<organism evidence="5 6">
    <name type="scientific">Streblomastix strix</name>
    <dbReference type="NCBI Taxonomy" id="222440"/>
    <lineage>
        <taxon>Eukaryota</taxon>
        <taxon>Metamonada</taxon>
        <taxon>Preaxostyla</taxon>
        <taxon>Oxymonadida</taxon>
        <taxon>Streblomastigidae</taxon>
        <taxon>Streblomastix</taxon>
    </lineage>
</organism>
<dbReference type="OrthoDB" id="10263003at2759"/>
<evidence type="ECO:0000313" key="6">
    <source>
        <dbReference type="Proteomes" id="UP000324800"/>
    </source>
</evidence>
<feature type="coiled-coil region" evidence="4">
    <location>
        <begin position="40"/>
        <end position="105"/>
    </location>
</feature>
<dbReference type="InterPro" id="IPR002842">
    <property type="entry name" value="ATPase_V1_Esu"/>
</dbReference>
<comment type="caution">
    <text evidence="5">The sequence shown here is derived from an EMBL/GenBank/DDBJ whole genome shotgun (WGS) entry which is preliminary data.</text>
</comment>
<dbReference type="SUPFAM" id="SSF160527">
    <property type="entry name" value="V-type ATPase subunit E-like"/>
    <property type="match status" value="1"/>
</dbReference>
<keyword evidence="4" id="KW-0175">Coiled coil</keyword>
<dbReference type="GO" id="GO:0046961">
    <property type="term" value="F:proton-transporting ATPase activity, rotational mechanism"/>
    <property type="evidence" value="ECO:0007669"/>
    <property type="project" value="InterPro"/>
</dbReference>
<keyword evidence="3" id="KW-0406">Ion transport</keyword>
<proteinExistence type="inferred from homology"/>
<reference evidence="5 6" key="1">
    <citation type="submission" date="2019-03" db="EMBL/GenBank/DDBJ databases">
        <title>Single cell metagenomics reveals metabolic interactions within the superorganism composed of flagellate Streblomastix strix and complex community of Bacteroidetes bacteria on its surface.</title>
        <authorList>
            <person name="Treitli S.C."/>
            <person name="Kolisko M."/>
            <person name="Husnik F."/>
            <person name="Keeling P."/>
            <person name="Hampl V."/>
        </authorList>
    </citation>
    <scope>NUCLEOTIDE SEQUENCE [LARGE SCALE GENOMIC DNA]</scope>
    <source>
        <strain evidence="5">ST1C</strain>
    </source>
</reference>
<comment type="similarity">
    <text evidence="1">Belongs to the V-ATPase E subunit family.</text>
</comment>
<name>A0A5J4V0Q0_9EUKA</name>
<dbReference type="Proteomes" id="UP000324800">
    <property type="component" value="Unassembled WGS sequence"/>
</dbReference>
<evidence type="ECO:0000256" key="1">
    <source>
        <dbReference type="ARBA" id="ARBA00005901"/>
    </source>
</evidence>
<gene>
    <name evidence="5" type="ORF">EZS28_028295</name>
</gene>
<protein>
    <submittedName>
        <fullName evidence="5">V-type H+-transporting ATPase subunit E</fullName>
    </submittedName>
</protein>
<evidence type="ECO:0000256" key="4">
    <source>
        <dbReference type="SAM" id="Coils"/>
    </source>
</evidence>
<dbReference type="AlphaFoldDB" id="A0A5J4V0Q0"/>
<dbReference type="Gene3D" id="6.10.250.1620">
    <property type="match status" value="1"/>
</dbReference>
<sequence>MDQRVEKNLKQMRGFILQEAKEKQEEIESKAQEDYYVEKNNLFEAEKEKIKKEFERKQSQISVKRRIEASNRTNAILLDVQKRRNELLQETLEKAMRRAAQDSKNKTQYKILITDLIAQGLAELLEPNVLVLAREEDLDVVRPAIKDAVAKAKKLIAPKVIDFTVAVDENERLPAGPDPSREGHSCCGGIILTCHGGKIRLNNTLEARLKIAYENLQPQMKKIYFPDKLQNEF</sequence>
<dbReference type="EMBL" id="SNRW01010707">
    <property type="protein sequence ID" value="KAA6376177.1"/>
    <property type="molecule type" value="Genomic_DNA"/>
</dbReference>
<dbReference type="GO" id="GO:0033178">
    <property type="term" value="C:proton-transporting two-sector ATPase complex, catalytic domain"/>
    <property type="evidence" value="ECO:0007669"/>
    <property type="project" value="InterPro"/>
</dbReference>
<keyword evidence="2" id="KW-0813">Transport</keyword>
<evidence type="ECO:0000313" key="5">
    <source>
        <dbReference type="EMBL" id="KAA6376177.1"/>
    </source>
</evidence>
<dbReference type="Gene3D" id="3.30.2320.30">
    <property type="entry name" value="ATP synthase, E subunit, C-terminal"/>
    <property type="match status" value="1"/>
</dbReference>
<dbReference type="Pfam" id="PF01991">
    <property type="entry name" value="vATP-synt_E"/>
    <property type="match status" value="1"/>
</dbReference>
<dbReference type="PANTHER" id="PTHR45715">
    <property type="entry name" value="ATPASE H+-TRANSPORTING V1 SUBUNIT E1A-RELATED"/>
    <property type="match status" value="1"/>
</dbReference>
<accession>A0A5J4V0Q0</accession>
<evidence type="ECO:0000256" key="3">
    <source>
        <dbReference type="ARBA" id="ARBA00023065"/>
    </source>
</evidence>
<evidence type="ECO:0000256" key="2">
    <source>
        <dbReference type="ARBA" id="ARBA00022448"/>
    </source>
</evidence>
<dbReference type="InterPro" id="IPR038495">
    <property type="entry name" value="ATPase_E_C"/>
</dbReference>